<reference evidence="2" key="2">
    <citation type="submission" date="2014-07" db="EMBL/GenBank/DDBJ databases">
        <authorList>
            <person name="Hull J."/>
        </authorList>
    </citation>
    <scope>NUCLEOTIDE SEQUENCE</scope>
</reference>
<reference evidence="2" key="1">
    <citation type="journal article" date="2014" name="PLoS ONE">
        <title>Transcriptome-Based Identification of ABC Transporters in the Western Tarnished Plant Bug Lygus hesperus.</title>
        <authorList>
            <person name="Hull J.J."/>
            <person name="Chaney K."/>
            <person name="Geib S.M."/>
            <person name="Fabrick J.A."/>
            <person name="Brent C.S."/>
            <person name="Walsh D."/>
            <person name="Lavine L.C."/>
        </authorList>
    </citation>
    <scope>NUCLEOTIDE SEQUENCE</scope>
</reference>
<sequence>MKHSTVVQSPKMACIKLGVELTHPPTSMNINTAPTSVRHHVINMKSRCQANHKSLAHNELSTQAGLKLVNSSYSDGVIYCEFTRDASLQSMGMTFDLLRDKYFLLLAAGSKLKEKGVGYHDIFFTVSGQKRSLSDVALLTSQSKLFVRLHGSFMVAAWIGTASIGIIFARYFKQ</sequence>
<dbReference type="AlphaFoldDB" id="A0A0A9X6U3"/>
<accession>A0A0A9X6U3</accession>
<keyword evidence="1" id="KW-0472">Membrane</keyword>
<feature type="non-terminal residue" evidence="2">
    <location>
        <position position="174"/>
    </location>
</feature>
<keyword evidence="1" id="KW-0812">Transmembrane</keyword>
<gene>
    <name evidence="2" type="ORF">CM83_31709</name>
</gene>
<dbReference type="EMBL" id="GBHO01027915">
    <property type="protein sequence ID" value="JAG15689.1"/>
    <property type="molecule type" value="Transcribed_RNA"/>
</dbReference>
<evidence type="ECO:0000313" key="2">
    <source>
        <dbReference type="EMBL" id="JAG15689.1"/>
    </source>
</evidence>
<organism evidence="2">
    <name type="scientific">Lygus hesperus</name>
    <name type="common">Western plant bug</name>
    <dbReference type="NCBI Taxonomy" id="30085"/>
    <lineage>
        <taxon>Eukaryota</taxon>
        <taxon>Metazoa</taxon>
        <taxon>Ecdysozoa</taxon>
        <taxon>Arthropoda</taxon>
        <taxon>Hexapoda</taxon>
        <taxon>Insecta</taxon>
        <taxon>Pterygota</taxon>
        <taxon>Neoptera</taxon>
        <taxon>Paraneoptera</taxon>
        <taxon>Hemiptera</taxon>
        <taxon>Heteroptera</taxon>
        <taxon>Panheteroptera</taxon>
        <taxon>Cimicomorpha</taxon>
        <taxon>Miridae</taxon>
        <taxon>Mirini</taxon>
        <taxon>Lygus</taxon>
    </lineage>
</organism>
<name>A0A0A9X6U3_LYGHE</name>
<feature type="transmembrane region" description="Helical" evidence="1">
    <location>
        <begin position="153"/>
        <end position="172"/>
    </location>
</feature>
<evidence type="ECO:0000256" key="1">
    <source>
        <dbReference type="SAM" id="Phobius"/>
    </source>
</evidence>
<keyword evidence="1" id="KW-1133">Transmembrane helix</keyword>
<proteinExistence type="predicted"/>
<protein>
    <submittedName>
        <fullName evidence="2">Uncharacterized protein</fullName>
    </submittedName>
</protein>